<evidence type="ECO:0000313" key="1">
    <source>
        <dbReference type="EMBL" id="KAB0389593.1"/>
    </source>
</evidence>
<evidence type="ECO:0000313" key="2">
    <source>
        <dbReference type="Proteomes" id="UP000437017"/>
    </source>
</evidence>
<gene>
    <name evidence="1" type="ORF">E2I00_011362</name>
</gene>
<dbReference type="EMBL" id="SGJD01006916">
    <property type="protein sequence ID" value="KAB0389593.1"/>
    <property type="molecule type" value="Genomic_DNA"/>
</dbReference>
<dbReference type="AlphaFoldDB" id="A0A643BNZ4"/>
<dbReference type="Proteomes" id="UP000437017">
    <property type="component" value="Unassembled WGS sequence"/>
</dbReference>
<keyword evidence="2" id="KW-1185">Reference proteome</keyword>
<proteinExistence type="predicted"/>
<accession>A0A643BNZ4</accession>
<protein>
    <submittedName>
        <fullName evidence="1">Uncharacterized protein</fullName>
    </submittedName>
</protein>
<organism evidence="1 2">
    <name type="scientific">Balaenoptera physalus</name>
    <name type="common">Fin whale</name>
    <name type="synonym">Balaena physalus</name>
    <dbReference type="NCBI Taxonomy" id="9770"/>
    <lineage>
        <taxon>Eukaryota</taxon>
        <taxon>Metazoa</taxon>
        <taxon>Chordata</taxon>
        <taxon>Craniata</taxon>
        <taxon>Vertebrata</taxon>
        <taxon>Euteleostomi</taxon>
        <taxon>Mammalia</taxon>
        <taxon>Eutheria</taxon>
        <taxon>Laurasiatheria</taxon>
        <taxon>Artiodactyla</taxon>
        <taxon>Whippomorpha</taxon>
        <taxon>Cetacea</taxon>
        <taxon>Mysticeti</taxon>
        <taxon>Balaenopteridae</taxon>
        <taxon>Balaenoptera</taxon>
    </lineage>
</organism>
<reference evidence="1 2" key="1">
    <citation type="journal article" date="2019" name="PLoS ONE">
        <title>Genomic analyses reveal an absence of contemporary introgressive admixture between fin whales and blue whales, despite known hybrids.</title>
        <authorList>
            <person name="Westbury M.V."/>
            <person name="Petersen B."/>
            <person name="Lorenzen E.D."/>
        </authorList>
    </citation>
    <scope>NUCLEOTIDE SEQUENCE [LARGE SCALE GENOMIC DNA]</scope>
    <source>
        <strain evidence="1">FinWhale-01</strain>
    </source>
</reference>
<comment type="caution">
    <text evidence="1">The sequence shown here is derived from an EMBL/GenBank/DDBJ whole genome shotgun (WGS) entry which is preliminary data.</text>
</comment>
<name>A0A643BNZ4_BALPH</name>
<sequence>MLLGGFLKAIKTWDIMGTKLQLKKDLTGLNKWVRAVVAVQAAPTRQARSGTFGSLTAFMSCRHLVAVSTLLM</sequence>